<reference evidence="1 2" key="1">
    <citation type="submission" date="2020-11" db="EMBL/GenBank/DDBJ databases">
        <title>Arthrobacter antarcticus sp. nov., isolated from Antarctic Soil.</title>
        <authorList>
            <person name="Li J."/>
        </authorList>
    </citation>
    <scope>NUCLEOTIDE SEQUENCE [LARGE SCALE GENOMIC DNA]</scope>
    <source>
        <strain evidence="1 2">Z1-20</strain>
    </source>
</reference>
<comment type="caution">
    <text evidence="1">The sequence shown here is derived from an EMBL/GenBank/DDBJ whole genome shotgun (WGS) entry which is preliminary data.</text>
</comment>
<dbReference type="AlphaFoldDB" id="A0A931CKP2"/>
<evidence type="ECO:0000313" key="2">
    <source>
        <dbReference type="Proteomes" id="UP000655366"/>
    </source>
</evidence>
<dbReference type="SUPFAM" id="SSF54786">
    <property type="entry name" value="YcfA/nrd intein domain"/>
    <property type="match status" value="1"/>
</dbReference>
<keyword evidence="2" id="KW-1185">Reference proteome</keyword>
<sequence>MRSMANTAAPKDLRNLVRLAESQGWEFGRTHSGHVKFCSPYSTTQPVFYSGTPGDHRAQKNLVAKLRRAGLDIPHQFAS</sequence>
<accession>A0A931CKP2</accession>
<evidence type="ECO:0000313" key="1">
    <source>
        <dbReference type="EMBL" id="MBG0738737.1"/>
    </source>
</evidence>
<dbReference type="EMBL" id="JADNYM010000005">
    <property type="protein sequence ID" value="MBG0738737.1"/>
    <property type="molecule type" value="Genomic_DNA"/>
</dbReference>
<evidence type="ECO:0008006" key="3">
    <source>
        <dbReference type="Google" id="ProtNLM"/>
    </source>
</evidence>
<gene>
    <name evidence="1" type="ORF">IV500_04800</name>
</gene>
<name>A0A931CKP2_9MICC</name>
<proteinExistence type="predicted"/>
<organism evidence="1 2">
    <name type="scientific">Arthrobacter terrae</name>
    <dbReference type="NCBI Taxonomy" id="2935737"/>
    <lineage>
        <taxon>Bacteria</taxon>
        <taxon>Bacillati</taxon>
        <taxon>Actinomycetota</taxon>
        <taxon>Actinomycetes</taxon>
        <taxon>Micrococcales</taxon>
        <taxon>Micrococcaceae</taxon>
        <taxon>Arthrobacter</taxon>
    </lineage>
</organism>
<protein>
    <recommendedName>
        <fullName evidence="3">Type II toxin-antitoxin system HicA family toxin</fullName>
    </recommendedName>
</protein>
<dbReference type="Proteomes" id="UP000655366">
    <property type="component" value="Unassembled WGS sequence"/>
</dbReference>